<accession>A0A815AJV3</accession>
<feature type="compositionally biased region" description="Polar residues" evidence="1">
    <location>
        <begin position="254"/>
        <end position="264"/>
    </location>
</feature>
<gene>
    <name evidence="2" type="ORF">GPM918_LOCUS26462</name>
    <name evidence="3" type="ORF">SRO942_LOCUS26622</name>
</gene>
<evidence type="ECO:0000256" key="1">
    <source>
        <dbReference type="SAM" id="MobiDB-lite"/>
    </source>
</evidence>
<feature type="region of interest" description="Disordered" evidence="1">
    <location>
        <begin position="385"/>
        <end position="420"/>
    </location>
</feature>
<organism evidence="2 4">
    <name type="scientific">Didymodactylos carnosus</name>
    <dbReference type="NCBI Taxonomy" id="1234261"/>
    <lineage>
        <taxon>Eukaryota</taxon>
        <taxon>Metazoa</taxon>
        <taxon>Spiralia</taxon>
        <taxon>Gnathifera</taxon>
        <taxon>Rotifera</taxon>
        <taxon>Eurotatoria</taxon>
        <taxon>Bdelloidea</taxon>
        <taxon>Philodinida</taxon>
        <taxon>Philodinidae</taxon>
        <taxon>Didymodactylos</taxon>
    </lineage>
</organism>
<dbReference type="AlphaFoldDB" id="A0A815AJV3"/>
<sequence length="549" mass="61543">MVVFHVIHRPVHTESSNSNNTGIHSQYFMPRYHYSKVTSSNSPTGSLLLDDRNGFLSNGNNTNTMTSTKSFIPLVTNKIFPKINNSNSTSLKSEYIQIPVIREETKDKQPSTTTTNTTSSIERTTPITYYVSETNIPTNNYSKTLTNPLRSQNWRTSKYFQYDNNNNNNVKDESITKLTDENKFPLITAKPPLATNRRLNLPDAFNGTLNETDSTTSPNSNDNHYQIPVSNVRVNIPVTLDHNSSANNSNNSSTDTTHLASSKQVPLRPPNITIPVSPLIPSSSISRISSAISKTPNSPLLTRQKNDSERTTLFPWIDTPPVIVPRRTERAEVMAREAIQGINRFQSGRSSLDNTRSPALSRRVIINLKNNQSVVLDSRLSSATAQNARAHNRSPVNKQQRFTRLPSDSEQNEDIKTENQSTTTNNLFHIPVLHEIQISSSDNEIRRPFSAAQMNYKNEFRLELPVTILNTQENSTSNGVNDPNGGDENILINVDQRFRSPRRSLNNCFNDICLPGPSTTTTSSYQLKSILKRSSSRDAISRKSVSFMT</sequence>
<evidence type="ECO:0000313" key="3">
    <source>
        <dbReference type="EMBL" id="CAF4032882.1"/>
    </source>
</evidence>
<dbReference type="Proteomes" id="UP000663829">
    <property type="component" value="Unassembled WGS sequence"/>
</dbReference>
<dbReference type="Proteomes" id="UP000681722">
    <property type="component" value="Unassembled WGS sequence"/>
</dbReference>
<feature type="region of interest" description="Disordered" evidence="1">
    <location>
        <begin position="240"/>
        <end position="270"/>
    </location>
</feature>
<protein>
    <submittedName>
        <fullName evidence="2">Uncharacterized protein</fullName>
    </submittedName>
</protein>
<reference evidence="2" key="1">
    <citation type="submission" date="2021-02" db="EMBL/GenBank/DDBJ databases">
        <authorList>
            <person name="Nowell W R."/>
        </authorList>
    </citation>
    <scope>NUCLEOTIDE SEQUENCE</scope>
</reference>
<evidence type="ECO:0000313" key="2">
    <source>
        <dbReference type="EMBL" id="CAF1258023.1"/>
    </source>
</evidence>
<dbReference type="OrthoDB" id="10037648at2759"/>
<dbReference type="EMBL" id="CAJNOQ010010671">
    <property type="protein sequence ID" value="CAF1258023.1"/>
    <property type="molecule type" value="Genomic_DNA"/>
</dbReference>
<feature type="compositionally biased region" description="Low complexity" evidence="1">
    <location>
        <begin position="243"/>
        <end position="253"/>
    </location>
</feature>
<comment type="caution">
    <text evidence="2">The sequence shown here is derived from an EMBL/GenBank/DDBJ whole genome shotgun (WGS) entry which is preliminary data.</text>
</comment>
<proteinExistence type="predicted"/>
<dbReference type="EMBL" id="CAJOBC010017458">
    <property type="protein sequence ID" value="CAF4032882.1"/>
    <property type="molecule type" value="Genomic_DNA"/>
</dbReference>
<name>A0A815AJV3_9BILA</name>
<feature type="compositionally biased region" description="Polar residues" evidence="1">
    <location>
        <begin position="385"/>
        <end position="409"/>
    </location>
</feature>
<evidence type="ECO:0000313" key="4">
    <source>
        <dbReference type="Proteomes" id="UP000663829"/>
    </source>
</evidence>
<keyword evidence="4" id="KW-1185">Reference proteome</keyword>